<feature type="domain" description="Heterokaryon incompatibility" evidence="1">
    <location>
        <begin position="2"/>
        <end position="91"/>
    </location>
</feature>
<dbReference type="Proteomes" id="UP001278766">
    <property type="component" value="Unassembled WGS sequence"/>
</dbReference>
<evidence type="ECO:0000313" key="2">
    <source>
        <dbReference type="EMBL" id="KAK3294509.1"/>
    </source>
</evidence>
<keyword evidence="3" id="KW-1185">Reference proteome</keyword>
<dbReference type="InterPro" id="IPR010730">
    <property type="entry name" value="HET"/>
</dbReference>
<reference evidence="2" key="2">
    <citation type="submission" date="2023-06" db="EMBL/GenBank/DDBJ databases">
        <authorList>
            <consortium name="Lawrence Berkeley National Laboratory"/>
            <person name="Haridas S."/>
            <person name="Hensen N."/>
            <person name="Bonometti L."/>
            <person name="Westerberg I."/>
            <person name="Brannstrom I.O."/>
            <person name="Guillou S."/>
            <person name="Cros-Aarteil S."/>
            <person name="Calhoun S."/>
            <person name="Kuo A."/>
            <person name="Mondo S."/>
            <person name="Pangilinan J."/>
            <person name="Riley R."/>
            <person name="Labutti K."/>
            <person name="Andreopoulos B."/>
            <person name="Lipzen A."/>
            <person name="Chen C."/>
            <person name="Yanf M."/>
            <person name="Daum C."/>
            <person name="Ng V."/>
            <person name="Clum A."/>
            <person name="Steindorff A."/>
            <person name="Ohm R."/>
            <person name="Martin F."/>
            <person name="Silar P."/>
            <person name="Natvig D."/>
            <person name="Lalanne C."/>
            <person name="Gautier V."/>
            <person name="Ament-Velasquez S.L."/>
            <person name="Kruys A."/>
            <person name="Hutchinson M.I."/>
            <person name="Powell A.J."/>
            <person name="Barry K."/>
            <person name="Miller A.N."/>
            <person name="Grigoriev I.V."/>
            <person name="Debuchy R."/>
            <person name="Gladieux P."/>
            <person name="Thoren M.H."/>
            <person name="Johannesson H."/>
        </authorList>
    </citation>
    <scope>NUCLEOTIDE SEQUENCE</scope>
    <source>
        <strain evidence="2">CBS 168.71</strain>
    </source>
</reference>
<dbReference type="PANTHER" id="PTHR33112">
    <property type="entry name" value="DOMAIN PROTEIN, PUTATIVE-RELATED"/>
    <property type="match status" value="1"/>
</dbReference>
<dbReference type="GeneID" id="87835977"/>
<protein>
    <recommendedName>
        <fullName evidence="1">Heterokaryon incompatibility domain-containing protein</fullName>
    </recommendedName>
</protein>
<dbReference type="AlphaFoldDB" id="A0AAE0HDY6"/>
<comment type="caution">
    <text evidence="2">The sequence shown here is derived from an EMBL/GenBank/DDBJ whole genome shotgun (WGS) entry which is preliminary data.</text>
</comment>
<sequence length="421" mass="47027">MQDHKEDWTTQAALMDKIYSRGLLNLAAMEAERSPGLELARNPLRVAPCLLAASEPEPVARMKDWLCFRTDHLGTALNRAPLYKRGWTFQERLLSRRTVHFGDQLLWECTAFHASEAFPLGTEHPENTERGIPQVKAMLQSQPVTNTTHNVKELRSQLHRLWSDIVRYYSQTELTQPSDRLMALRGIANTVARRFRLSIATDYLAGMWKPILAEQLVWAVESDGGTSASGEYARGLASHFPSWSWASCPGEVSFLTFKAPSRWFVRLDHPRGYEGGAESAGPASLVLRGRLVQCEALKGSFASYGDDLAERGPSFDTTDAVSRAKFTVRIRPDRLDLCLEPPEVYLLPVSEPYLCTVYGLVLIRAGSAREGAGPAVFRRVGVFGCHGYNLKELLMLPAGWESGLAHEWEVFLDTLPPIAIL</sequence>
<organism evidence="2 3">
    <name type="scientific">Chaetomium fimeti</name>
    <dbReference type="NCBI Taxonomy" id="1854472"/>
    <lineage>
        <taxon>Eukaryota</taxon>
        <taxon>Fungi</taxon>
        <taxon>Dikarya</taxon>
        <taxon>Ascomycota</taxon>
        <taxon>Pezizomycotina</taxon>
        <taxon>Sordariomycetes</taxon>
        <taxon>Sordariomycetidae</taxon>
        <taxon>Sordariales</taxon>
        <taxon>Chaetomiaceae</taxon>
        <taxon>Chaetomium</taxon>
    </lineage>
</organism>
<evidence type="ECO:0000259" key="1">
    <source>
        <dbReference type="Pfam" id="PF06985"/>
    </source>
</evidence>
<reference evidence="2" key="1">
    <citation type="journal article" date="2023" name="Mol. Phylogenet. Evol.">
        <title>Genome-scale phylogeny and comparative genomics of the fungal order Sordariales.</title>
        <authorList>
            <person name="Hensen N."/>
            <person name="Bonometti L."/>
            <person name="Westerberg I."/>
            <person name="Brannstrom I.O."/>
            <person name="Guillou S."/>
            <person name="Cros-Aarteil S."/>
            <person name="Calhoun S."/>
            <person name="Haridas S."/>
            <person name="Kuo A."/>
            <person name="Mondo S."/>
            <person name="Pangilinan J."/>
            <person name="Riley R."/>
            <person name="LaButti K."/>
            <person name="Andreopoulos B."/>
            <person name="Lipzen A."/>
            <person name="Chen C."/>
            <person name="Yan M."/>
            <person name="Daum C."/>
            <person name="Ng V."/>
            <person name="Clum A."/>
            <person name="Steindorff A."/>
            <person name="Ohm R.A."/>
            <person name="Martin F."/>
            <person name="Silar P."/>
            <person name="Natvig D.O."/>
            <person name="Lalanne C."/>
            <person name="Gautier V."/>
            <person name="Ament-Velasquez S.L."/>
            <person name="Kruys A."/>
            <person name="Hutchinson M.I."/>
            <person name="Powell A.J."/>
            <person name="Barry K."/>
            <person name="Miller A.N."/>
            <person name="Grigoriev I.V."/>
            <person name="Debuchy R."/>
            <person name="Gladieux P."/>
            <person name="Hiltunen Thoren M."/>
            <person name="Johannesson H."/>
        </authorList>
    </citation>
    <scope>NUCLEOTIDE SEQUENCE</scope>
    <source>
        <strain evidence="2">CBS 168.71</strain>
    </source>
</reference>
<evidence type="ECO:0000313" key="3">
    <source>
        <dbReference type="Proteomes" id="UP001278766"/>
    </source>
</evidence>
<accession>A0AAE0HDY6</accession>
<proteinExistence type="predicted"/>
<dbReference type="PANTHER" id="PTHR33112:SF10">
    <property type="entry name" value="TOL"/>
    <property type="match status" value="1"/>
</dbReference>
<gene>
    <name evidence="2" type="ORF">B0H64DRAFT_188999</name>
</gene>
<name>A0AAE0HDY6_9PEZI</name>
<dbReference type="RefSeq" id="XP_062658023.1">
    <property type="nucleotide sequence ID" value="XM_062799029.1"/>
</dbReference>
<dbReference type="Pfam" id="PF06985">
    <property type="entry name" value="HET"/>
    <property type="match status" value="1"/>
</dbReference>
<dbReference type="EMBL" id="JAUEPN010000005">
    <property type="protein sequence ID" value="KAK3294509.1"/>
    <property type="molecule type" value="Genomic_DNA"/>
</dbReference>